<keyword evidence="1" id="KW-0378">Hydrolase</keyword>
<dbReference type="SUPFAM" id="SSF53474">
    <property type="entry name" value="alpha/beta-Hydrolases"/>
    <property type="match status" value="1"/>
</dbReference>
<protein>
    <submittedName>
        <fullName evidence="3">Esterase</fullName>
    </submittedName>
</protein>
<gene>
    <name evidence="3" type="ORF">GN242_14720</name>
</gene>
<evidence type="ECO:0000313" key="3">
    <source>
        <dbReference type="EMBL" id="QGU88396.1"/>
    </source>
</evidence>
<evidence type="ECO:0000256" key="1">
    <source>
        <dbReference type="ARBA" id="ARBA00022801"/>
    </source>
</evidence>
<organism evidence="3 4">
    <name type="scientific">Erwinia sorbitola</name>
    <dbReference type="NCBI Taxonomy" id="2681984"/>
    <lineage>
        <taxon>Bacteria</taxon>
        <taxon>Pseudomonadati</taxon>
        <taxon>Pseudomonadota</taxon>
        <taxon>Gammaproteobacteria</taxon>
        <taxon>Enterobacterales</taxon>
        <taxon>Erwiniaceae</taxon>
        <taxon>Erwinia</taxon>
    </lineage>
</organism>
<dbReference type="Pfam" id="PF12697">
    <property type="entry name" value="Abhydrolase_6"/>
    <property type="match status" value="1"/>
</dbReference>
<dbReference type="FunFam" id="3.40.50.1820:FF:000039">
    <property type="entry name" value="Esterase ybfF"/>
    <property type="match status" value="1"/>
</dbReference>
<name>A0A6I6EQA7_9GAMM</name>
<dbReference type="PRINTS" id="PR00111">
    <property type="entry name" value="ABHYDROLASE"/>
</dbReference>
<dbReference type="PANTHER" id="PTHR46118:SF4">
    <property type="entry name" value="PROTEIN ABHD11"/>
    <property type="match status" value="1"/>
</dbReference>
<dbReference type="NCBIfam" id="NF007954">
    <property type="entry name" value="PRK10673.1"/>
    <property type="match status" value="1"/>
</dbReference>
<proteinExistence type="predicted"/>
<dbReference type="InterPro" id="IPR000073">
    <property type="entry name" value="AB_hydrolase_1"/>
</dbReference>
<evidence type="ECO:0000313" key="4">
    <source>
        <dbReference type="Proteomes" id="UP000424752"/>
    </source>
</evidence>
<dbReference type="KEGG" id="erwi:GN242_14720"/>
<dbReference type="InterPro" id="IPR029058">
    <property type="entry name" value="AB_hydrolase_fold"/>
</dbReference>
<dbReference type="Proteomes" id="UP000424752">
    <property type="component" value="Chromosome"/>
</dbReference>
<evidence type="ECO:0000259" key="2">
    <source>
        <dbReference type="Pfam" id="PF12697"/>
    </source>
</evidence>
<reference evidence="3 4" key="1">
    <citation type="submission" date="2019-12" db="EMBL/GenBank/DDBJ databases">
        <title>Erwinia sp. nov., isolated from droppings of birds in the Qinghai-Tiebt plateau of China.</title>
        <authorList>
            <person name="Ge Y."/>
        </authorList>
    </citation>
    <scope>NUCLEOTIDE SEQUENCE [LARGE SCALE GENOMIC DNA]</scope>
    <source>
        <strain evidence="3 4">J780</strain>
    </source>
</reference>
<dbReference type="RefSeq" id="WP_156287736.1">
    <property type="nucleotide sequence ID" value="NZ_CP046509.1"/>
</dbReference>
<dbReference type="GO" id="GO:0016787">
    <property type="term" value="F:hydrolase activity"/>
    <property type="evidence" value="ECO:0007669"/>
    <property type="project" value="UniProtKB-KW"/>
</dbReference>
<sequence length="254" mass="28346">MNLNFRLQTEQSATEGLPLVLIHGLFGSLDNLGVLARGLKDDRRLIQIDVRNHGLSPRAQEMDYALMAQDVLDTLNELEIDRFSVIGHSMGGKIAMSLTALAPDRVAEIVVIDIAPVAYSTRHHDNIFTALNAVTEAGITTRSDATALMRQTIDEEGVIQFLLKSFHDGEWRFNVPVLLACYDKIIGWQPLATWDKPVLFIRGDRSPYVADEYRDALLTQFPQARAHVIAGAGHWVHAEKPDAVLRAIRRFLAL</sequence>
<dbReference type="EMBL" id="CP046509">
    <property type="protein sequence ID" value="QGU88396.1"/>
    <property type="molecule type" value="Genomic_DNA"/>
</dbReference>
<dbReference type="PANTHER" id="PTHR46118">
    <property type="entry name" value="PROTEIN ABHD11"/>
    <property type="match status" value="1"/>
</dbReference>
<feature type="domain" description="AB hydrolase-1" evidence="2">
    <location>
        <begin position="19"/>
        <end position="247"/>
    </location>
</feature>
<dbReference type="AlphaFoldDB" id="A0A6I6EQA7"/>
<accession>A0A6I6EQA7</accession>
<dbReference type="Gene3D" id="3.40.50.1820">
    <property type="entry name" value="alpha/beta hydrolase"/>
    <property type="match status" value="1"/>
</dbReference>